<dbReference type="PANTHER" id="PTHR43000">
    <property type="entry name" value="DTDP-D-GLUCOSE 4,6-DEHYDRATASE-RELATED"/>
    <property type="match status" value="1"/>
</dbReference>
<sequence length="310" mass="35429">MVKKILITGATGFIGRYCCKEILARGNDYLAIVRKESDLQKNSKAVLADLSNREELMKVIEEYRPDAVLHLAAIAAVTFGNISEIYNTNISVTENLLEAIYNTCDSGTRVVLVSTAGIYGNQKDLYYYENMPYDPVNHYSYSKMVMEYMSRQYADKLDIKIVRPFNIVGYGQNQNFFLPKLVRSFASRQESIKLGNIGSERDYVNVEYCVNVLVELLTRSKIEIDKLNICSGVATSGTNIIDMLKEISGYTPEIQISNNLVRKNEVWRLVGSNERMLEFLGKEKYSGNSIYDILDNMYHNYYNELDKKCN</sequence>
<feature type="domain" description="NAD-dependent epimerase/dehydratase" evidence="2">
    <location>
        <begin position="5"/>
        <end position="220"/>
    </location>
</feature>
<dbReference type="InterPro" id="IPR036291">
    <property type="entry name" value="NAD(P)-bd_dom_sf"/>
</dbReference>
<evidence type="ECO:0000313" key="3">
    <source>
        <dbReference type="EMBL" id="RFZ75979.1"/>
    </source>
</evidence>
<dbReference type="SUPFAM" id="SSF51735">
    <property type="entry name" value="NAD(P)-binding Rossmann-fold domains"/>
    <property type="match status" value="1"/>
</dbReference>
<protein>
    <submittedName>
        <fullName evidence="3">NAD-dependent epimerase/dehydratase family protein</fullName>
    </submittedName>
</protein>
<evidence type="ECO:0000313" key="4">
    <source>
        <dbReference type="Proteomes" id="UP000260680"/>
    </source>
</evidence>
<organism evidence="3 4">
    <name type="scientific">Lacrimispora amygdalina</name>
    <dbReference type="NCBI Taxonomy" id="253257"/>
    <lineage>
        <taxon>Bacteria</taxon>
        <taxon>Bacillati</taxon>
        <taxon>Bacillota</taxon>
        <taxon>Clostridia</taxon>
        <taxon>Lachnospirales</taxon>
        <taxon>Lachnospiraceae</taxon>
        <taxon>Lacrimispora</taxon>
    </lineage>
</organism>
<gene>
    <name evidence="3" type="ORF">DS742_26055</name>
</gene>
<evidence type="ECO:0000259" key="2">
    <source>
        <dbReference type="Pfam" id="PF01370"/>
    </source>
</evidence>
<accession>A0A3E2N4R5</accession>
<comment type="similarity">
    <text evidence="1">Belongs to the NAD(P)-dependent epimerase/dehydratase family.</text>
</comment>
<dbReference type="Gene3D" id="3.90.25.10">
    <property type="entry name" value="UDP-galactose 4-epimerase, domain 1"/>
    <property type="match status" value="1"/>
</dbReference>
<dbReference type="AlphaFoldDB" id="A0A3E2N4R5"/>
<evidence type="ECO:0000256" key="1">
    <source>
        <dbReference type="ARBA" id="ARBA00007637"/>
    </source>
</evidence>
<dbReference type="InterPro" id="IPR001509">
    <property type="entry name" value="Epimerase_deHydtase"/>
</dbReference>
<dbReference type="OrthoDB" id="142826at2"/>
<reference evidence="3 4" key="1">
    <citation type="submission" date="2018-07" db="EMBL/GenBank/DDBJ databases">
        <title>New species, Clostridium PI-S10-A1B.</title>
        <authorList>
            <person name="Krishna G."/>
            <person name="Summeta K."/>
            <person name="Shikha S."/>
            <person name="Prabhu P.B."/>
            <person name="Suresh K."/>
        </authorList>
    </citation>
    <scope>NUCLEOTIDE SEQUENCE [LARGE SCALE GENOMIC DNA]</scope>
    <source>
        <strain evidence="3 4">PI-S10-A1B</strain>
    </source>
</reference>
<proteinExistence type="inferred from homology"/>
<comment type="caution">
    <text evidence="3">The sequence shown here is derived from an EMBL/GenBank/DDBJ whole genome shotgun (WGS) entry which is preliminary data.</text>
</comment>
<dbReference type="Proteomes" id="UP000260680">
    <property type="component" value="Unassembled WGS sequence"/>
</dbReference>
<dbReference type="Gene3D" id="3.40.50.720">
    <property type="entry name" value="NAD(P)-binding Rossmann-like Domain"/>
    <property type="match status" value="1"/>
</dbReference>
<name>A0A3E2N4R5_9FIRM</name>
<dbReference type="Pfam" id="PF01370">
    <property type="entry name" value="Epimerase"/>
    <property type="match status" value="1"/>
</dbReference>
<dbReference type="EMBL" id="QOHO01000108">
    <property type="protein sequence ID" value="RFZ75979.1"/>
    <property type="molecule type" value="Genomic_DNA"/>
</dbReference>